<keyword evidence="7 8" id="KW-0998">Cell outer membrane</keyword>
<dbReference type="PROSITE" id="PS52016">
    <property type="entry name" value="TONB_DEPENDENT_REC_3"/>
    <property type="match status" value="1"/>
</dbReference>
<comment type="similarity">
    <text evidence="8 9">Belongs to the TonB-dependent receptor family.</text>
</comment>
<evidence type="ECO:0000256" key="4">
    <source>
        <dbReference type="ARBA" id="ARBA00022692"/>
    </source>
</evidence>
<keyword evidence="2 8" id="KW-0813">Transport</keyword>
<keyword evidence="3 8" id="KW-1134">Transmembrane beta strand</keyword>
<dbReference type="InterPro" id="IPR000531">
    <property type="entry name" value="Beta-barrel_TonB"/>
</dbReference>
<feature type="domain" description="TonB-dependent receptor plug" evidence="12">
    <location>
        <begin position="58"/>
        <end position="167"/>
    </location>
</feature>
<evidence type="ECO:0000256" key="5">
    <source>
        <dbReference type="ARBA" id="ARBA00023077"/>
    </source>
</evidence>
<dbReference type="PANTHER" id="PTHR47234">
    <property type="match status" value="1"/>
</dbReference>
<comment type="caution">
    <text evidence="13">The sequence shown here is derived from an EMBL/GenBank/DDBJ whole genome shotgun (WGS) entry which is preliminary data.</text>
</comment>
<evidence type="ECO:0000313" key="13">
    <source>
        <dbReference type="EMBL" id="MFC0686981.1"/>
    </source>
</evidence>
<dbReference type="Proteomes" id="UP001589858">
    <property type="component" value="Unassembled WGS sequence"/>
</dbReference>
<dbReference type="Gene3D" id="2.40.170.20">
    <property type="entry name" value="TonB-dependent receptor, beta-barrel domain"/>
    <property type="match status" value="1"/>
</dbReference>
<evidence type="ECO:0000256" key="2">
    <source>
        <dbReference type="ARBA" id="ARBA00022448"/>
    </source>
</evidence>
<dbReference type="InterPro" id="IPR036942">
    <property type="entry name" value="Beta-barrel_TonB_sf"/>
</dbReference>
<dbReference type="InterPro" id="IPR037066">
    <property type="entry name" value="Plug_dom_sf"/>
</dbReference>
<evidence type="ECO:0000259" key="11">
    <source>
        <dbReference type="Pfam" id="PF00593"/>
    </source>
</evidence>
<keyword evidence="14" id="KW-1185">Reference proteome</keyword>
<evidence type="ECO:0000256" key="10">
    <source>
        <dbReference type="SAM" id="SignalP"/>
    </source>
</evidence>
<dbReference type="InterPro" id="IPR012910">
    <property type="entry name" value="Plug_dom"/>
</dbReference>
<feature type="chain" id="PRO_5045769587" evidence="10">
    <location>
        <begin position="25"/>
        <end position="945"/>
    </location>
</feature>
<evidence type="ECO:0000313" key="14">
    <source>
        <dbReference type="Proteomes" id="UP001589858"/>
    </source>
</evidence>
<evidence type="ECO:0000256" key="1">
    <source>
        <dbReference type="ARBA" id="ARBA00004571"/>
    </source>
</evidence>
<gene>
    <name evidence="13" type="ORF">ACFFF8_20570</name>
</gene>
<dbReference type="RefSeq" id="WP_267219310.1">
    <property type="nucleotide sequence ID" value="NZ_JAPCWC010000003.1"/>
</dbReference>
<evidence type="ECO:0000256" key="3">
    <source>
        <dbReference type="ARBA" id="ARBA00022452"/>
    </source>
</evidence>
<organism evidence="13 14">
    <name type="scientific">Novosphingobium clariflavum</name>
    <dbReference type="NCBI Taxonomy" id="2029884"/>
    <lineage>
        <taxon>Bacteria</taxon>
        <taxon>Pseudomonadati</taxon>
        <taxon>Pseudomonadota</taxon>
        <taxon>Alphaproteobacteria</taxon>
        <taxon>Sphingomonadales</taxon>
        <taxon>Sphingomonadaceae</taxon>
        <taxon>Novosphingobium</taxon>
    </lineage>
</organism>
<evidence type="ECO:0000256" key="8">
    <source>
        <dbReference type="PROSITE-ProRule" id="PRU01360"/>
    </source>
</evidence>
<feature type="domain" description="TonB-dependent receptor-like beta-barrel" evidence="11">
    <location>
        <begin position="362"/>
        <end position="907"/>
    </location>
</feature>
<evidence type="ECO:0000256" key="6">
    <source>
        <dbReference type="ARBA" id="ARBA00023136"/>
    </source>
</evidence>
<dbReference type="PANTHER" id="PTHR47234:SF2">
    <property type="entry name" value="TONB-DEPENDENT RECEPTOR"/>
    <property type="match status" value="1"/>
</dbReference>
<evidence type="ECO:0000256" key="9">
    <source>
        <dbReference type="RuleBase" id="RU003357"/>
    </source>
</evidence>
<protein>
    <submittedName>
        <fullName evidence="13">TonB-dependent receptor</fullName>
    </submittedName>
</protein>
<dbReference type="SUPFAM" id="SSF56935">
    <property type="entry name" value="Porins"/>
    <property type="match status" value="1"/>
</dbReference>
<accession>A0ABV6SCL6</accession>
<keyword evidence="6 8" id="KW-0472">Membrane</keyword>
<evidence type="ECO:0000259" key="12">
    <source>
        <dbReference type="Pfam" id="PF07715"/>
    </source>
</evidence>
<keyword evidence="13" id="KW-0675">Receptor</keyword>
<comment type="subcellular location">
    <subcellularLocation>
        <location evidence="1 8">Cell outer membrane</location>
        <topology evidence="1 8">Multi-pass membrane protein</topology>
    </subcellularLocation>
</comment>
<dbReference type="CDD" id="cd01347">
    <property type="entry name" value="ligand_gated_channel"/>
    <property type="match status" value="1"/>
</dbReference>
<keyword evidence="10" id="KW-0732">Signal</keyword>
<name>A0ABV6SCL6_9SPHN</name>
<keyword evidence="5 9" id="KW-0798">TonB box</keyword>
<sequence length="945" mass="101485">MQTEMKRLLLASTLLMGLPVAAQAQDTTPDSTSDSSADSSGGAAIVVTGSRLHNANLEQAAPIMAMSKEEIALTGQQNIEAILKDLPQVLPGSGGASNNPGGGVATADLRGLGAQRTLVLVNGRRYVSYDTNQIVDLNTIPTALIERADVVTGGKSAVYGSDAISGVINFVTKQDFEGVQANADYRLTDSGDGAQWTGGVLVGKNFADGRGNITLYGEYSKRKAIKQSARSYTATTQTDATDDDINYYLTNGGSASIPSTRLNIGGKNYKFDESGSYSDYTSSDAYNYASENYLQVPQTRKLFFGQAHFDVSNALTFYTEGQYVHNRVKNQLAPTPVTGSFEIDNDSSFLSADSQALLQSYDTDGDGYTTANIYRRLSEVGDRISVMDSKALRGVFGARGDIGSGWSYDVYGSYARTRQVEHQYGNISRSRLEQALKTTYDADGNLVCSDTSNGCVPANIFGAGNLSQAAVDFLEVDTVNRSTITEKVVSGAITNNNLFDLGAGPAGIVFGGEYRNEHGSYEPDELLSSGDVVGFNGSEPTSGGYNVKELFTEIDVPLLADKPFVNRLEFNGAARYSYYSTAAKSVGTFSAGLVYAPIKDISLRAQYSRAVRAPTVSDLYAGQSEGYPSATDPCSTKYANSSSSDFSQNLYDACVRDGVPAASVGSGDYNASASQIQTYSGGNPDLREETANTYTFGAVLQPSFLPRLSITVDYYHIKIDNYITSAGVGSILTACYGDKNNGWTSYDSSACSLLPRDSSGTITGAIDTLANSGGVKTDGIDFDAQYSIPLAFGANNASKLNLRLAGTYLMNWAFHPLASIPDIVYNCAGKFGLNCGNVYASWRLNGRATWQTDGFGLSLAWRHLSAVKDDDDSTPYAVEKIKAYDYFDLTATVDVAKRFTWSIGMNNMFDKKPPILGDNQEQSNTYPSTYDVYGRTFFTSIKMDF</sequence>
<dbReference type="Gene3D" id="2.170.130.10">
    <property type="entry name" value="TonB-dependent receptor, plug domain"/>
    <property type="match status" value="1"/>
</dbReference>
<dbReference type="Pfam" id="PF00593">
    <property type="entry name" value="TonB_dep_Rec_b-barrel"/>
    <property type="match status" value="1"/>
</dbReference>
<evidence type="ECO:0000256" key="7">
    <source>
        <dbReference type="ARBA" id="ARBA00023237"/>
    </source>
</evidence>
<keyword evidence="4 8" id="KW-0812">Transmembrane</keyword>
<dbReference type="InterPro" id="IPR039426">
    <property type="entry name" value="TonB-dep_rcpt-like"/>
</dbReference>
<feature type="signal peptide" evidence="10">
    <location>
        <begin position="1"/>
        <end position="24"/>
    </location>
</feature>
<dbReference type="Pfam" id="PF07715">
    <property type="entry name" value="Plug"/>
    <property type="match status" value="1"/>
</dbReference>
<dbReference type="EMBL" id="JBHLTM010000079">
    <property type="protein sequence ID" value="MFC0686981.1"/>
    <property type="molecule type" value="Genomic_DNA"/>
</dbReference>
<proteinExistence type="inferred from homology"/>
<reference evidence="13 14" key="1">
    <citation type="submission" date="2024-09" db="EMBL/GenBank/DDBJ databases">
        <authorList>
            <person name="Sun Q."/>
            <person name="Mori K."/>
        </authorList>
    </citation>
    <scope>NUCLEOTIDE SEQUENCE [LARGE SCALE GENOMIC DNA]</scope>
    <source>
        <strain evidence="13 14">CICC 11035S</strain>
    </source>
</reference>